<organism evidence="2">
    <name type="scientific">viral metagenome</name>
    <dbReference type="NCBI Taxonomy" id="1070528"/>
    <lineage>
        <taxon>unclassified sequences</taxon>
        <taxon>metagenomes</taxon>
        <taxon>organismal metagenomes</taxon>
    </lineage>
</organism>
<feature type="transmembrane region" description="Helical" evidence="1">
    <location>
        <begin position="188"/>
        <end position="208"/>
    </location>
</feature>
<feature type="transmembrane region" description="Helical" evidence="1">
    <location>
        <begin position="101"/>
        <end position="129"/>
    </location>
</feature>
<sequence length="209" mass="24286">MNNQNNQINEQLVIAVAVPIQDNPNITPRSSLRNFAYDQIQQDRIIATTKRYIQNSINILILLLTFPFLIADFVIVCQKPYSSCIEKVVNLTNMQNNHLITHVVFSLISYFITDIILCIFLAIIIYYFINIETNNRFVFQEYKDVLYISRLIAVFQVVWIILGTLTIVDKELHNVCHPNIYTYTYINIASKSILLTILIGIIISNYYIL</sequence>
<keyword evidence="1" id="KW-0812">Transmembrane</keyword>
<evidence type="ECO:0008006" key="3">
    <source>
        <dbReference type="Google" id="ProtNLM"/>
    </source>
</evidence>
<keyword evidence="1" id="KW-1133">Transmembrane helix</keyword>
<evidence type="ECO:0000313" key="2">
    <source>
        <dbReference type="EMBL" id="QHT95801.1"/>
    </source>
</evidence>
<keyword evidence="1" id="KW-0472">Membrane</keyword>
<feature type="transmembrane region" description="Helical" evidence="1">
    <location>
        <begin position="59"/>
        <end position="81"/>
    </location>
</feature>
<accession>A0A6C0IRF8</accession>
<reference evidence="2" key="1">
    <citation type="journal article" date="2020" name="Nature">
        <title>Giant virus diversity and host interactions through global metagenomics.</title>
        <authorList>
            <person name="Schulz F."/>
            <person name="Roux S."/>
            <person name="Paez-Espino D."/>
            <person name="Jungbluth S."/>
            <person name="Walsh D.A."/>
            <person name="Denef V.J."/>
            <person name="McMahon K.D."/>
            <person name="Konstantinidis K.T."/>
            <person name="Eloe-Fadrosh E.A."/>
            <person name="Kyrpides N.C."/>
            <person name="Woyke T."/>
        </authorList>
    </citation>
    <scope>NUCLEOTIDE SEQUENCE</scope>
    <source>
        <strain evidence="2">GVMAG-M-3300024301-20</strain>
    </source>
</reference>
<dbReference type="AlphaFoldDB" id="A0A6C0IRF8"/>
<feature type="transmembrane region" description="Helical" evidence="1">
    <location>
        <begin position="150"/>
        <end position="168"/>
    </location>
</feature>
<evidence type="ECO:0000256" key="1">
    <source>
        <dbReference type="SAM" id="Phobius"/>
    </source>
</evidence>
<proteinExistence type="predicted"/>
<dbReference type="EMBL" id="MN740246">
    <property type="protein sequence ID" value="QHT95801.1"/>
    <property type="molecule type" value="Genomic_DNA"/>
</dbReference>
<protein>
    <recommendedName>
        <fullName evidence="3">Transmembrane protein</fullName>
    </recommendedName>
</protein>
<name>A0A6C0IRF8_9ZZZZ</name>